<evidence type="ECO:0000313" key="4">
    <source>
        <dbReference type="Proteomes" id="UP000509383"/>
    </source>
</evidence>
<reference evidence="2 4" key="1">
    <citation type="submission" date="2020-05" db="EMBL/GenBank/DDBJ databases">
        <title>Characterization of novel class B3 metallo-beta-lactamase from novel Pseudomonas species.</title>
        <authorList>
            <person name="Yamada K."/>
            <person name="Aoki K."/>
            <person name="Ishii Y."/>
        </authorList>
    </citation>
    <scope>NUCLEOTIDE SEQUENCE [LARGE SCALE GENOMIC DNA]</scope>
    <source>
        <strain evidence="2 4">TUM18999</strain>
        <strain evidence="3 5">TUM20286</strain>
    </source>
</reference>
<dbReference type="Proteomes" id="UP000509383">
    <property type="component" value="Chromosome"/>
</dbReference>
<feature type="transmembrane region" description="Helical" evidence="1">
    <location>
        <begin position="54"/>
        <end position="73"/>
    </location>
</feature>
<feature type="transmembrane region" description="Helical" evidence="1">
    <location>
        <begin position="196"/>
        <end position="214"/>
    </location>
</feature>
<keyword evidence="5" id="KW-1185">Reference proteome</keyword>
<gene>
    <name evidence="2" type="ORF">TUM18999_10470</name>
    <name evidence="3" type="ORF">TUM20286_32090</name>
</gene>
<evidence type="ECO:0000256" key="1">
    <source>
        <dbReference type="SAM" id="Phobius"/>
    </source>
</evidence>
<dbReference type="EMBL" id="BQKM01000006">
    <property type="protein sequence ID" value="GJN53457.1"/>
    <property type="molecule type" value="Genomic_DNA"/>
</dbReference>
<proteinExistence type="predicted"/>
<feature type="transmembrane region" description="Helical" evidence="1">
    <location>
        <begin position="85"/>
        <end position="108"/>
    </location>
</feature>
<keyword evidence="1" id="KW-1133">Transmembrane helix</keyword>
<sequence length="220" mass="24633">MNPLLLLRDSWYFFSRHFGPIASLCLPVILLEALALQVASAWLGEASSSASDLLIRLVFYPLYTGALIVFLDSRSSRVNLKKKQIWGLALLRWPSFAVLAAFSTLLIMLGASLLILPGLWIMSRLVFAEYLLVLDGLTPMEAMKESFRMSDGHFLTILCCILLAMGPVWAFEWWAYGELGERPDSVASVFVDCLDGFLQLFTCVLIFRLFSLLGEPAAER</sequence>
<dbReference type="AlphaFoldDB" id="A0A6J4E0Y0"/>
<evidence type="ECO:0000313" key="2">
    <source>
        <dbReference type="EMBL" id="BCG22856.1"/>
    </source>
</evidence>
<keyword evidence="1" id="KW-0472">Membrane</keyword>
<protein>
    <submittedName>
        <fullName evidence="2">Membrane protein</fullName>
    </submittedName>
</protein>
<dbReference type="EMBL" id="AP023189">
    <property type="protein sequence ID" value="BCG22856.1"/>
    <property type="molecule type" value="Genomic_DNA"/>
</dbReference>
<accession>A0A6J4E0Y0</accession>
<evidence type="ECO:0000313" key="5">
    <source>
        <dbReference type="Proteomes" id="UP001054892"/>
    </source>
</evidence>
<feature type="transmembrane region" description="Helical" evidence="1">
    <location>
        <begin position="21"/>
        <end position="42"/>
    </location>
</feature>
<keyword evidence="1" id="KW-0812">Transmembrane</keyword>
<organism evidence="2 4">
    <name type="scientific">Pseudomonas tohonis</name>
    <dbReference type="NCBI Taxonomy" id="2725477"/>
    <lineage>
        <taxon>Bacteria</taxon>
        <taxon>Pseudomonadati</taxon>
        <taxon>Pseudomonadota</taxon>
        <taxon>Gammaproteobacteria</taxon>
        <taxon>Pseudomonadales</taxon>
        <taxon>Pseudomonadaceae</taxon>
        <taxon>Pseudomonas</taxon>
    </lineage>
</organism>
<dbReference type="KEGG" id="ptw:TUM18999_10470"/>
<dbReference type="RefSeq" id="WP_173180327.1">
    <property type="nucleotide sequence ID" value="NZ_AP023189.1"/>
</dbReference>
<evidence type="ECO:0000313" key="3">
    <source>
        <dbReference type="EMBL" id="GJN53457.1"/>
    </source>
</evidence>
<dbReference type="Proteomes" id="UP001054892">
    <property type="component" value="Unassembled WGS sequence"/>
</dbReference>
<feature type="transmembrane region" description="Helical" evidence="1">
    <location>
        <begin position="114"/>
        <end position="133"/>
    </location>
</feature>
<name>A0A6J4E0Y0_9PSED</name>
<feature type="transmembrane region" description="Helical" evidence="1">
    <location>
        <begin position="154"/>
        <end position="176"/>
    </location>
</feature>